<dbReference type="PANTHER" id="PTHR47345:SF1">
    <property type="entry name" value="CUT9-INTERACTING PROTEIN SCN1"/>
    <property type="match status" value="1"/>
</dbReference>
<dbReference type="Pfam" id="PF01026">
    <property type="entry name" value="TatD_DNase"/>
    <property type="match status" value="2"/>
</dbReference>
<dbReference type="GO" id="GO:0016788">
    <property type="term" value="F:hydrolase activity, acting on ester bonds"/>
    <property type="evidence" value="ECO:0007669"/>
    <property type="project" value="InterPro"/>
</dbReference>
<feature type="region of interest" description="Disordered" evidence="1">
    <location>
        <begin position="117"/>
        <end position="189"/>
    </location>
</feature>
<dbReference type="InterPro" id="IPR053044">
    <property type="entry name" value="Metallo-hydrolase/TatD-type"/>
</dbReference>
<accession>A0A835Y2J8</accession>
<protein>
    <submittedName>
        <fullName evidence="2">Uncharacterized protein</fullName>
    </submittedName>
</protein>
<dbReference type="EMBL" id="JAEHOE010000037">
    <property type="protein sequence ID" value="KAG2493508.1"/>
    <property type="molecule type" value="Genomic_DNA"/>
</dbReference>
<proteinExistence type="predicted"/>
<dbReference type="InterPro" id="IPR032466">
    <property type="entry name" value="Metal_Hydrolase"/>
</dbReference>
<organism evidence="2 3">
    <name type="scientific">Edaphochlamys debaryana</name>
    <dbReference type="NCBI Taxonomy" id="47281"/>
    <lineage>
        <taxon>Eukaryota</taxon>
        <taxon>Viridiplantae</taxon>
        <taxon>Chlorophyta</taxon>
        <taxon>core chlorophytes</taxon>
        <taxon>Chlorophyceae</taxon>
        <taxon>CS clade</taxon>
        <taxon>Chlamydomonadales</taxon>
        <taxon>Chlamydomonadales incertae sedis</taxon>
        <taxon>Edaphochlamys</taxon>
    </lineage>
</organism>
<dbReference type="SUPFAM" id="SSF51556">
    <property type="entry name" value="Metallo-dependent hydrolases"/>
    <property type="match status" value="1"/>
</dbReference>
<dbReference type="AlphaFoldDB" id="A0A835Y2J8"/>
<dbReference type="InterPro" id="IPR001130">
    <property type="entry name" value="TatD-like"/>
</dbReference>
<sequence length="399" mass="41035">MSTTTAALPDASLLTRFGIGDAHCHPQDDPHDAGRRVRDLRTPCLAVMGTRAGDWGAVEELAKAAPGKVIPCFGVHPWFAHLHALSDTQLSDPAALLDSPPNGKDAPVNHPQLLAAMSGSRSRSSGSSSSGSGSGGTSPRVQPPPAGTPAGGDGAPGPGPGPGGAGVGGSGDEGCGCGPSTSAGARGRVRAPGEWLGELRRLLGEHPGALVGEFGLDRAAVVPGTRLKPSFAHQLALTEAHLALAAELGRPVSMHCVQSYGHLQDLLRRLGPSGCPPKIMLHSYGGSVDLVKGFTRLPGGVGDRIYFSFSSVINARPDRRAGLLQRLAAVPPERLLLESDQSSADRVDEGMRAILADAAEARGMAVEALAAAVGDNFRAFFASSLEAMAKQAQRQQQQV</sequence>
<feature type="compositionally biased region" description="Low complexity" evidence="1">
    <location>
        <begin position="118"/>
        <end position="131"/>
    </location>
</feature>
<evidence type="ECO:0000313" key="2">
    <source>
        <dbReference type="EMBL" id="KAG2493508.1"/>
    </source>
</evidence>
<feature type="compositionally biased region" description="Gly residues" evidence="1">
    <location>
        <begin position="149"/>
        <end position="177"/>
    </location>
</feature>
<evidence type="ECO:0000313" key="3">
    <source>
        <dbReference type="Proteomes" id="UP000612055"/>
    </source>
</evidence>
<gene>
    <name evidence="2" type="ORF">HYH03_008324</name>
</gene>
<dbReference type="PANTHER" id="PTHR47345">
    <property type="entry name" value="CUT9-INTERACTING PROTEIN SCN1"/>
    <property type="match status" value="1"/>
</dbReference>
<dbReference type="Proteomes" id="UP000612055">
    <property type="component" value="Unassembled WGS sequence"/>
</dbReference>
<keyword evidence="3" id="KW-1185">Reference proteome</keyword>
<evidence type="ECO:0000256" key="1">
    <source>
        <dbReference type="SAM" id="MobiDB-lite"/>
    </source>
</evidence>
<dbReference type="OrthoDB" id="6079689at2759"/>
<reference evidence="2" key="1">
    <citation type="journal article" date="2020" name="bioRxiv">
        <title>Comparative genomics of Chlamydomonas.</title>
        <authorList>
            <person name="Craig R.J."/>
            <person name="Hasan A.R."/>
            <person name="Ness R.W."/>
            <person name="Keightley P.D."/>
        </authorList>
    </citation>
    <scope>NUCLEOTIDE SEQUENCE</scope>
    <source>
        <strain evidence="2">CCAP 11/70</strain>
    </source>
</reference>
<dbReference type="Gene3D" id="3.20.20.140">
    <property type="entry name" value="Metal-dependent hydrolases"/>
    <property type="match status" value="2"/>
</dbReference>
<name>A0A835Y2J8_9CHLO</name>
<comment type="caution">
    <text evidence="2">The sequence shown here is derived from an EMBL/GenBank/DDBJ whole genome shotgun (WGS) entry which is preliminary data.</text>
</comment>